<keyword evidence="2" id="KW-1185">Reference proteome</keyword>
<sequence>MPVLTTIVALAIDVHVLSSRPDVNWIGISSPSPKVIWLSGSKATIARSIDGGQSWDYSQPTSSELQFRDIEALDDQHAYALSIGTNGDSRIYYSNNGGKNWQLRYRASGNQFLNCLAVVPRTNEAWVYGDSIDGQWDLVRAPDGRNWLPSRNAIDSPPLDAEGGLAASGGCVRFNNDVWAMGTANASTARLLVKRASGIRFKAIDTPIAAGPAAGIASVWPLNERHVLMVGGDLNQPERRPRIAEYHRGTFTELSEPPLAGALYSLTLTNDQGLLVTNPAGAAYLPNKDSEDWQLLSEENIWNTACNSVNCYLIGKDGYVARFAVPRND</sequence>
<dbReference type="Gene3D" id="2.130.10.10">
    <property type="entry name" value="YVTN repeat-like/Quinoprotein amine dehydrogenase"/>
    <property type="match status" value="1"/>
</dbReference>
<dbReference type="InterPro" id="IPR015943">
    <property type="entry name" value="WD40/YVTN_repeat-like_dom_sf"/>
</dbReference>
<protein>
    <recommendedName>
        <fullName evidence="3">Glycosyl hydrolase</fullName>
    </recommendedName>
</protein>
<reference evidence="2" key="1">
    <citation type="journal article" date="2018" name="Front. Microbiol.">
        <title>Genome-Based Analysis Reveals the Taxonomy and Diversity of the Family Idiomarinaceae.</title>
        <authorList>
            <person name="Liu Y."/>
            <person name="Lai Q."/>
            <person name="Shao Z."/>
        </authorList>
    </citation>
    <scope>NUCLEOTIDE SEQUENCE [LARGE SCALE GENOMIC DNA]</scope>
    <source>
        <strain evidence="2">c121</strain>
    </source>
</reference>
<dbReference type="STRING" id="1122124.GCA_000423165_00760"/>
<dbReference type="PANTHER" id="PTHR47199:SF2">
    <property type="entry name" value="PHOTOSYSTEM II STABILITY_ASSEMBLY FACTOR HCF136, CHLOROPLASTIC"/>
    <property type="match status" value="1"/>
</dbReference>
<accession>A0A432Z8Y0</accession>
<dbReference type="SUPFAM" id="SSF110296">
    <property type="entry name" value="Oligoxyloglucan reducing end-specific cellobiohydrolase"/>
    <property type="match status" value="1"/>
</dbReference>
<gene>
    <name evidence="1" type="ORF">CWI80_03195</name>
</gene>
<dbReference type="Proteomes" id="UP000287022">
    <property type="component" value="Unassembled WGS sequence"/>
</dbReference>
<dbReference type="PANTHER" id="PTHR47199">
    <property type="entry name" value="PHOTOSYSTEM II STABILITY/ASSEMBLY FACTOR HCF136, CHLOROPLASTIC"/>
    <property type="match status" value="1"/>
</dbReference>
<evidence type="ECO:0000313" key="1">
    <source>
        <dbReference type="EMBL" id="RUO74364.1"/>
    </source>
</evidence>
<comment type="caution">
    <text evidence="1">The sequence shown here is derived from an EMBL/GenBank/DDBJ whole genome shotgun (WGS) entry which is preliminary data.</text>
</comment>
<dbReference type="AlphaFoldDB" id="A0A432Z8Y0"/>
<proteinExistence type="predicted"/>
<name>A0A432Z8Y0_9GAMM</name>
<organism evidence="1 2">
    <name type="scientific">Pseudidiomarina sediminum</name>
    <dbReference type="NCBI Taxonomy" id="431675"/>
    <lineage>
        <taxon>Bacteria</taxon>
        <taxon>Pseudomonadati</taxon>
        <taxon>Pseudomonadota</taxon>
        <taxon>Gammaproteobacteria</taxon>
        <taxon>Alteromonadales</taxon>
        <taxon>Idiomarinaceae</taxon>
        <taxon>Pseudidiomarina</taxon>
    </lineage>
</organism>
<dbReference type="RefSeq" id="WP_051207107.1">
    <property type="nucleotide sequence ID" value="NZ_PIQE01000001.1"/>
</dbReference>
<evidence type="ECO:0008006" key="3">
    <source>
        <dbReference type="Google" id="ProtNLM"/>
    </source>
</evidence>
<dbReference type="EMBL" id="PIQE01000001">
    <property type="protein sequence ID" value="RUO74364.1"/>
    <property type="molecule type" value="Genomic_DNA"/>
</dbReference>
<evidence type="ECO:0000313" key="2">
    <source>
        <dbReference type="Proteomes" id="UP000287022"/>
    </source>
</evidence>